<dbReference type="GO" id="GO:0036222">
    <property type="term" value="F:XTP diphosphatase activity"/>
    <property type="evidence" value="ECO:0007669"/>
    <property type="project" value="UniProtKB-UniRule"/>
</dbReference>
<reference evidence="12" key="1">
    <citation type="submission" date="2014-02" db="EMBL/GenBank/DDBJ databases">
        <title>Complete genome sequence and comparative genomic analysis of the nitrogen-fixing bacterium Leptospirillum ferriphilum YSK.</title>
        <authorList>
            <person name="Guo X."/>
            <person name="Yin H."/>
            <person name="Liang Y."/>
            <person name="Hu Q."/>
            <person name="Ma L."/>
            <person name="Xiao Y."/>
            <person name="Zhang X."/>
            <person name="Qiu G."/>
            <person name="Liu X."/>
        </authorList>
    </citation>
    <scope>NUCLEOTIDE SEQUENCE [LARGE SCALE GENOMIC DNA]</scope>
    <source>
        <strain evidence="12">YSK</strain>
    </source>
</reference>
<dbReference type="GO" id="GO:0017111">
    <property type="term" value="F:ribonucleoside triphosphate phosphatase activity"/>
    <property type="evidence" value="ECO:0007669"/>
    <property type="project" value="InterPro"/>
</dbReference>
<keyword evidence="5 10" id="KW-0378">Hydrolase</keyword>
<dbReference type="OrthoDB" id="9807456at2"/>
<name>A0A059Y0X7_9BACT</name>
<evidence type="ECO:0000256" key="5">
    <source>
        <dbReference type="ARBA" id="ARBA00022801"/>
    </source>
</evidence>
<proteinExistence type="inferred from homology"/>
<dbReference type="PANTHER" id="PTHR11067">
    <property type="entry name" value="INOSINE TRIPHOSPHATE PYROPHOSPHATASE/HAM1 PROTEIN"/>
    <property type="match status" value="1"/>
</dbReference>
<dbReference type="GO" id="GO:0009146">
    <property type="term" value="P:purine nucleoside triphosphate catabolic process"/>
    <property type="evidence" value="ECO:0007669"/>
    <property type="project" value="UniProtKB-UniRule"/>
</dbReference>
<organism evidence="11 12">
    <name type="scientific">Leptospirillum ferriphilum YSK</name>
    <dbReference type="NCBI Taxonomy" id="1441628"/>
    <lineage>
        <taxon>Bacteria</taxon>
        <taxon>Pseudomonadati</taxon>
        <taxon>Nitrospirota</taxon>
        <taxon>Nitrospiria</taxon>
        <taxon>Nitrospirales</taxon>
        <taxon>Nitrospiraceae</taxon>
        <taxon>Leptospirillum</taxon>
    </lineage>
</organism>
<feature type="binding site" evidence="10">
    <location>
        <position position="176"/>
    </location>
    <ligand>
        <name>substrate</name>
    </ligand>
</feature>
<comment type="catalytic activity">
    <reaction evidence="10">
        <text>ITP + H2O = IMP + diphosphate + H(+)</text>
        <dbReference type="Rhea" id="RHEA:29399"/>
        <dbReference type="ChEBI" id="CHEBI:15377"/>
        <dbReference type="ChEBI" id="CHEBI:15378"/>
        <dbReference type="ChEBI" id="CHEBI:33019"/>
        <dbReference type="ChEBI" id="CHEBI:58053"/>
        <dbReference type="ChEBI" id="CHEBI:61402"/>
        <dbReference type="EC" id="3.6.1.66"/>
    </reaction>
</comment>
<dbReference type="HAMAP" id="MF_01405">
    <property type="entry name" value="Non_canon_purine_NTPase"/>
    <property type="match status" value="1"/>
</dbReference>
<dbReference type="HOGENOM" id="CLU_082080_0_2_0"/>
<dbReference type="RefSeq" id="WP_014961904.1">
    <property type="nucleotide sequence ID" value="NZ_CP007243.1"/>
</dbReference>
<keyword evidence="7 10" id="KW-0546">Nucleotide metabolism</keyword>
<dbReference type="EC" id="3.6.1.66" evidence="10"/>
<dbReference type="InterPro" id="IPR029001">
    <property type="entry name" value="ITPase-like_fam"/>
</dbReference>
<evidence type="ECO:0000256" key="9">
    <source>
        <dbReference type="ARBA" id="ARBA00052017"/>
    </source>
</evidence>
<comment type="cofactor">
    <cofactor evidence="10">
        <name>Mg(2+)</name>
        <dbReference type="ChEBI" id="CHEBI:18420"/>
    </cofactor>
    <text evidence="10">Binds 1 Mg(2+) ion per subunit.</text>
</comment>
<dbReference type="GO" id="GO:0035870">
    <property type="term" value="F:dITP diphosphatase activity"/>
    <property type="evidence" value="ECO:0007669"/>
    <property type="project" value="UniProtKB-UniRule"/>
</dbReference>
<dbReference type="GO" id="GO:0005829">
    <property type="term" value="C:cytosol"/>
    <property type="evidence" value="ECO:0007669"/>
    <property type="project" value="TreeGrafter"/>
</dbReference>
<dbReference type="CDD" id="cd00515">
    <property type="entry name" value="HAM1"/>
    <property type="match status" value="1"/>
</dbReference>
<keyword evidence="6 10" id="KW-0460">Magnesium</keyword>
<comment type="catalytic activity">
    <reaction evidence="8 10">
        <text>dITP + H2O = dIMP + diphosphate + H(+)</text>
        <dbReference type="Rhea" id="RHEA:28342"/>
        <dbReference type="ChEBI" id="CHEBI:15377"/>
        <dbReference type="ChEBI" id="CHEBI:15378"/>
        <dbReference type="ChEBI" id="CHEBI:33019"/>
        <dbReference type="ChEBI" id="CHEBI:61194"/>
        <dbReference type="ChEBI" id="CHEBI:61382"/>
        <dbReference type="EC" id="3.6.1.66"/>
    </reaction>
</comment>
<feature type="binding site" evidence="10">
    <location>
        <begin position="153"/>
        <end position="156"/>
    </location>
    <ligand>
        <name>substrate</name>
    </ligand>
</feature>
<evidence type="ECO:0000256" key="6">
    <source>
        <dbReference type="ARBA" id="ARBA00022842"/>
    </source>
</evidence>
<dbReference type="InterPro" id="IPR020922">
    <property type="entry name" value="dITP/XTP_pyrophosphatase"/>
</dbReference>
<accession>A0A059Y0X7</accession>
<keyword evidence="12" id="KW-1185">Reference proteome</keyword>
<dbReference type="AlphaFoldDB" id="A0A059Y0X7"/>
<feature type="active site" description="Proton acceptor" evidence="10">
    <location>
        <position position="68"/>
    </location>
</feature>
<dbReference type="PANTHER" id="PTHR11067:SF9">
    <property type="entry name" value="INOSINE TRIPHOSPHATE PYROPHOSPHATASE"/>
    <property type="match status" value="1"/>
</dbReference>
<sequence>MKKTLLLASGNPHKFEEFRRLFPEGVGLEMASPDTFFPPEDRETYFGNAFLKANACFPAPGRLILADDSGLEVDALDGRPGVLSSRFAGAGASSLMNCQALVREMKTVPPEKRTARFRCVLVLLDGDSGRLTGAVQGVVEGRLTRGILGEGGFGYDPLFVPEGYQVSFGILPSSVKDRISHRARAVFNLLTLLERLPA</sequence>
<evidence type="ECO:0000256" key="7">
    <source>
        <dbReference type="ARBA" id="ARBA00023080"/>
    </source>
</evidence>
<protein>
    <recommendedName>
        <fullName evidence="10">dITP/XTP pyrophosphatase</fullName>
        <ecNumber evidence="10">3.6.1.66</ecNumber>
    </recommendedName>
    <alternativeName>
        <fullName evidence="10">Non-canonical purine NTP pyrophosphatase</fullName>
    </alternativeName>
    <alternativeName>
        <fullName evidence="10">Non-standard purine NTP pyrophosphatase</fullName>
    </alternativeName>
    <alternativeName>
        <fullName evidence="10">Nucleoside-triphosphate diphosphatase</fullName>
    </alternativeName>
    <alternativeName>
        <fullName evidence="10">Nucleoside-triphosphate pyrophosphatase</fullName>
        <shortName evidence="10">NTPase</shortName>
    </alternativeName>
</protein>
<dbReference type="Proteomes" id="UP000027059">
    <property type="component" value="Chromosome"/>
</dbReference>
<feature type="binding site" evidence="10">
    <location>
        <begin position="181"/>
        <end position="182"/>
    </location>
    <ligand>
        <name>substrate</name>
    </ligand>
</feature>
<comment type="caution">
    <text evidence="10">Lacks conserved residue(s) required for the propagation of feature annotation.</text>
</comment>
<dbReference type="GO" id="GO:0046872">
    <property type="term" value="F:metal ion binding"/>
    <property type="evidence" value="ECO:0007669"/>
    <property type="project" value="UniProtKB-KW"/>
</dbReference>
<dbReference type="KEGG" id="lfp:Y981_11470"/>
<evidence type="ECO:0000256" key="10">
    <source>
        <dbReference type="HAMAP-Rule" id="MF_01405"/>
    </source>
</evidence>
<feature type="binding site" evidence="10">
    <location>
        <position position="69"/>
    </location>
    <ligand>
        <name>substrate</name>
    </ligand>
</feature>
<dbReference type="Gene3D" id="3.90.950.10">
    <property type="match status" value="1"/>
</dbReference>
<dbReference type="Pfam" id="PF01725">
    <property type="entry name" value="Ham1p_like"/>
    <property type="match status" value="1"/>
</dbReference>
<dbReference type="GO" id="GO:0009117">
    <property type="term" value="P:nucleotide metabolic process"/>
    <property type="evidence" value="ECO:0007669"/>
    <property type="project" value="UniProtKB-KW"/>
</dbReference>
<evidence type="ECO:0000256" key="4">
    <source>
        <dbReference type="ARBA" id="ARBA00022741"/>
    </source>
</evidence>
<evidence type="ECO:0000256" key="2">
    <source>
        <dbReference type="ARBA" id="ARBA00011738"/>
    </source>
</evidence>
<evidence type="ECO:0000256" key="8">
    <source>
        <dbReference type="ARBA" id="ARBA00051875"/>
    </source>
</evidence>
<evidence type="ECO:0000313" key="11">
    <source>
        <dbReference type="EMBL" id="AIA31122.1"/>
    </source>
</evidence>
<evidence type="ECO:0000256" key="1">
    <source>
        <dbReference type="ARBA" id="ARBA00008023"/>
    </source>
</evidence>
<gene>
    <name evidence="11" type="ORF">Y981_11470</name>
</gene>
<evidence type="ECO:0000256" key="3">
    <source>
        <dbReference type="ARBA" id="ARBA00022723"/>
    </source>
</evidence>
<reference evidence="11 12" key="2">
    <citation type="journal article" date="2015" name="Biomed. Res. Int.">
        <title>Effects of Arsenite Resistance on the Growth and Functional Gene Expression of Leptospirillum ferriphilum and Acidithiobacillus thiooxidans in Pure Culture and Coculture.</title>
        <authorList>
            <person name="Jiang H."/>
            <person name="Liang Y."/>
            <person name="Yin H."/>
            <person name="Xiao Y."/>
            <person name="Guo X."/>
            <person name="Xu Y."/>
            <person name="Hu Q."/>
            <person name="Liu H."/>
            <person name="Liu X."/>
        </authorList>
    </citation>
    <scope>NUCLEOTIDE SEQUENCE [LARGE SCALE GENOMIC DNA]</scope>
    <source>
        <strain evidence="11 12">YSK</strain>
    </source>
</reference>
<comment type="catalytic activity">
    <reaction evidence="9 10">
        <text>XTP + H2O = XMP + diphosphate + H(+)</text>
        <dbReference type="Rhea" id="RHEA:28610"/>
        <dbReference type="ChEBI" id="CHEBI:15377"/>
        <dbReference type="ChEBI" id="CHEBI:15378"/>
        <dbReference type="ChEBI" id="CHEBI:33019"/>
        <dbReference type="ChEBI" id="CHEBI:57464"/>
        <dbReference type="ChEBI" id="CHEBI:61314"/>
        <dbReference type="EC" id="3.6.1.66"/>
    </reaction>
</comment>
<comment type="function">
    <text evidence="10">Pyrophosphatase that catalyzes the hydrolysis of nucleoside triphosphates to their monophosphate derivatives, with a high preference for the non-canonical purine nucleotides XTP (xanthosine triphosphate), dITP (deoxyinosine triphosphate) and ITP. Seems to function as a house-cleaning enzyme that removes non-canonical purine nucleotides from the nucleotide pool, thus preventing their incorporation into DNA/RNA and avoiding chromosomal lesions.</text>
</comment>
<comment type="subunit">
    <text evidence="2 10">Homodimer.</text>
</comment>
<dbReference type="GO" id="GO:0000166">
    <property type="term" value="F:nucleotide binding"/>
    <property type="evidence" value="ECO:0007669"/>
    <property type="project" value="UniProtKB-KW"/>
</dbReference>
<dbReference type="SUPFAM" id="SSF52972">
    <property type="entry name" value="ITPase-like"/>
    <property type="match status" value="1"/>
</dbReference>
<dbReference type="GO" id="GO:0036220">
    <property type="term" value="F:ITP diphosphatase activity"/>
    <property type="evidence" value="ECO:0007669"/>
    <property type="project" value="UniProtKB-UniRule"/>
</dbReference>
<dbReference type="EMBL" id="CP007243">
    <property type="protein sequence ID" value="AIA31122.1"/>
    <property type="molecule type" value="Genomic_DNA"/>
</dbReference>
<keyword evidence="4 10" id="KW-0547">Nucleotide-binding</keyword>
<keyword evidence="3 10" id="KW-0479">Metal-binding</keyword>
<dbReference type="InterPro" id="IPR002637">
    <property type="entry name" value="RdgB/HAM1"/>
</dbReference>
<evidence type="ECO:0000313" key="12">
    <source>
        <dbReference type="Proteomes" id="UP000027059"/>
    </source>
</evidence>
<comment type="similarity">
    <text evidence="1 10">Belongs to the HAM1 NTPase family.</text>
</comment>
<feature type="binding site" evidence="10">
    <location>
        <begin position="9"/>
        <end position="14"/>
    </location>
    <ligand>
        <name>substrate</name>
    </ligand>
</feature>
<dbReference type="FunFam" id="3.90.950.10:FF:000001">
    <property type="entry name" value="dITP/XTP pyrophosphatase"/>
    <property type="match status" value="1"/>
</dbReference>
<feature type="binding site" evidence="10">
    <location>
        <position position="68"/>
    </location>
    <ligand>
        <name>Mg(2+)</name>
        <dbReference type="ChEBI" id="CHEBI:18420"/>
    </ligand>
</feature>